<protein>
    <submittedName>
        <fullName evidence="2">Uncharacterized protein</fullName>
    </submittedName>
</protein>
<evidence type="ECO:0000313" key="3">
    <source>
        <dbReference type="Proteomes" id="UP000051790"/>
    </source>
</evidence>
<sequence>MKHYLKMIKPFDIIIVVLLLIGSFIPYVIFARQEADRQAAQPTSNAVYTAVVTHDGKEVYRIKLTGHKGTTTWKYNDGHDWNTIVTTGSKIQIKDANCSDQVCVRKGKISKPGQTIVCLPHKLLIEIKSTGHTSGNNTGGMVTE</sequence>
<dbReference type="SUPFAM" id="SSF82004">
    <property type="entry name" value="N-utilization substance G protein NusG, insert domain"/>
    <property type="match status" value="1"/>
</dbReference>
<feature type="transmembrane region" description="Helical" evidence="1">
    <location>
        <begin position="12"/>
        <end position="30"/>
    </location>
</feature>
<keyword evidence="3" id="KW-1185">Reference proteome</keyword>
<dbReference type="AlphaFoldDB" id="A0A0R1QMI3"/>
<keyword evidence="1" id="KW-1133">Transmembrane helix</keyword>
<evidence type="ECO:0000313" key="2">
    <source>
        <dbReference type="EMBL" id="KRL45633.1"/>
    </source>
</evidence>
<proteinExistence type="predicted"/>
<comment type="caution">
    <text evidence="2">The sequence shown here is derived from an EMBL/GenBank/DDBJ whole genome shotgun (WGS) entry which is preliminary data.</text>
</comment>
<organism evidence="2 3">
    <name type="scientific">Lacticaseibacillus manihotivorans DSM 13343 = JCM 12514</name>
    <dbReference type="NCBI Taxonomy" id="1423769"/>
    <lineage>
        <taxon>Bacteria</taxon>
        <taxon>Bacillati</taxon>
        <taxon>Bacillota</taxon>
        <taxon>Bacilli</taxon>
        <taxon>Lactobacillales</taxon>
        <taxon>Lactobacillaceae</taxon>
        <taxon>Lacticaseibacillus</taxon>
    </lineage>
</organism>
<dbReference type="Gene3D" id="2.60.320.10">
    <property type="entry name" value="N-utilization substance G protein NusG, insert domain"/>
    <property type="match status" value="1"/>
</dbReference>
<gene>
    <name evidence="2" type="ORF">FD01_GL000623</name>
</gene>
<reference evidence="2 3" key="1">
    <citation type="journal article" date="2015" name="Genome Announc.">
        <title>Expanding the biotechnology potential of lactobacilli through comparative genomics of 213 strains and associated genera.</title>
        <authorList>
            <person name="Sun Z."/>
            <person name="Harris H.M."/>
            <person name="McCann A."/>
            <person name="Guo C."/>
            <person name="Argimon S."/>
            <person name="Zhang W."/>
            <person name="Yang X."/>
            <person name="Jeffery I.B."/>
            <person name="Cooney J.C."/>
            <person name="Kagawa T.F."/>
            <person name="Liu W."/>
            <person name="Song Y."/>
            <person name="Salvetti E."/>
            <person name="Wrobel A."/>
            <person name="Rasinkangas P."/>
            <person name="Parkhill J."/>
            <person name="Rea M.C."/>
            <person name="O'Sullivan O."/>
            <person name="Ritari J."/>
            <person name="Douillard F.P."/>
            <person name="Paul Ross R."/>
            <person name="Yang R."/>
            <person name="Briner A.E."/>
            <person name="Felis G.E."/>
            <person name="de Vos W.M."/>
            <person name="Barrangou R."/>
            <person name="Klaenhammer T.R."/>
            <person name="Caufield P.W."/>
            <person name="Cui Y."/>
            <person name="Zhang H."/>
            <person name="O'Toole P.W."/>
        </authorList>
    </citation>
    <scope>NUCLEOTIDE SEQUENCE [LARGE SCALE GENOMIC DNA]</scope>
    <source>
        <strain evidence="2 3">DSM 13343</strain>
    </source>
</reference>
<dbReference type="Pfam" id="PF07009">
    <property type="entry name" value="NusG_II"/>
    <property type="match status" value="1"/>
</dbReference>
<dbReference type="EMBL" id="AZEU01000120">
    <property type="protein sequence ID" value="KRL45633.1"/>
    <property type="molecule type" value="Genomic_DNA"/>
</dbReference>
<dbReference type="CDD" id="cd09911">
    <property type="entry name" value="Lin0431_like"/>
    <property type="match status" value="1"/>
</dbReference>
<keyword evidence="1" id="KW-0812">Transmembrane</keyword>
<dbReference type="PATRIC" id="fig|1423769.4.peg.664"/>
<dbReference type="InterPro" id="IPR038690">
    <property type="entry name" value="NusG_2_sf"/>
</dbReference>
<dbReference type="OrthoDB" id="47603at2"/>
<name>A0A0R1QMI3_9LACO</name>
<dbReference type="Proteomes" id="UP000051790">
    <property type="component" value="Unassembled WGS sequence"/>
</dbReference>
<keyword evidence="1" id="KW-0472">Membrane</keyword>
<accession>A0A0R1QMI3</accession>
<evidence type="ECO:0000256" key="1">
    <source>
        <dbReference type="SAM" id="Phobius"/>
    </source>
</evidence>
<dbReference type="RefSeq" id="WP_054718199.1">
    <property type="nucleotide sequence ID" value="NZ_AZEU01000120.1"/>
</dbReference>